<feature type="transmembrane region" description="Helical" evidence="8">
    <location>
        <begin position="366"/>
        <end position="388"/>
    </location>
</feature>
<dbReference type="InterPro" id="IPR050360">
    <property type="entry name" value="MFS_Sugar_Transporters"/>
</dbReference>
<dbReference type="Gene3D" id="1.20.1250.20">
    <property type="entry name" value="MFS general substrate transporter like domains"/>
    <property type="match status" value="1"/>
</dbReference>
<dbReference type="NCBIfam" id="TIGR00879">
    <property type="entry name" value="SP"/>
    <property type="match status" value="1"/>
</dbReference>
<dbReference type="EMBL" id="MSFO01000011">
    <property type="protein sequence ID" value="PLB43418.1"/>
    <property type="molecule type" value="Genomic_DNA"/>
</dbReference>
<evidence type="ECO:0000256" key="1">
    <source>
        <dbReference type="ARBA" id="ARBA00004141"/>
    </source>
</evidence>
<keyword evidence="5 8" id="KW-1133">Transmembrane helix</keyword>
<keyword evidence="3 7" id="KW-0813">Transport</keyword>
<comment type="similarity">
    <text evidence="2 7">Belongs to the major facilitator superfamily. Sugar transporter (TC 2.A.1.1) family.</text>
</comment>
<keyword evidence="11" id="KW-1185">Reference proteome</keyword>
<dbReference type="PROSITE" id="PS50850">
    <property type="entry name" value="MFS"/>
    <property type="match status" value="1"/>
</dbReference>
<proteinExistence type="inferred from homology"/>
<dbReference type="InterPro" id="IPR005828">
    <property type="entry name" value="MFS_sugar_transport-like"/>
</dbReference>
<feature type="transmembrane region" description="Helical" evidence="8">
    <location>
        <begin position="64"/>
        <end position="86"/>
    </location>
</feature>
<dbReference type="STRING" id="1392250.A0A2I2FS05"/>
<dbReference type="GeneID" id="36558884"/>
<name>A0A2I2FS05_9EURO</name>
<comment type="subcellular location">
    <subcellularLocation>
        <location evidence="1">Membrane</location>
        <topology evidence="1">Multi-pass membrane protein</topology>
    </subcellularLocation>
</comment>
<gene>
    <name evidence="10" type="ORF">P170DRAFT_451432</name>
</gene>
<feature type="transmembrane region" description="Helical" evidence="8">
    <location>
        <begin position="152"/>
        <end position="172"/>
    </location>
</feature>
<dbReference type="AlphaFoldDB" id="A0A2I2FS05"/>
<dbReference type="InterPro" id="IPR003663">
    <property type="entry name" value="Sugar/inositol_transpt"/>
</dbReference>
<feature type="transmembrane region" description="Helical" evidence="8">
    <location>
        <begin position="400"/>
        <end position="423"/>
    </location>
</feature>
<feature type="transmembrane region" description="Helical" evidence="8">
    <location>
        <begin position="333"/>
        <end position="354"/>
    </location>
</feature>
<evidence type="ECO:0000313" key="10">
    <source>
        <dbReference type="EMBL" id="PLB43418.1"/>
    </source>
</evidence>
<dbReference type="VEuPathDB" id="FungiDB:P170DRAFT_451432"/>
<organism evidence="10 11">
    <name type="scientific">Aspergillus steynii IBT 23096</name>
    <dbReference type="NCBI Taxonomy" id="1392250"/>
    <lineage>
        <taxon>Eukaryota</taxon>
        <taxon>Fungi</taxon>
        <taxon>Dikarya</taxon>
        <taxon>Ascomycota</taxon>
        <taxon>Pezizomycotina</taxon>
        <taxon>Eurotiomycetes</taxon>
        <taxon>Eurotiomycetidae</taxon>
        <taxon>Eurotiales</taxon>
        <taxon>Aspergillaceae</taxon>
        <taxon>Aspergillus</taxon>
        <taxon>Aspergillus subgen. Circumdati</taxon>
    </lineage>
</organism>
<protein>
    <submittedName>
        <fullName evidence="10">Putative sugar transporter</fullName>
    </submittedName>
</protein>
<evidence type="ECO:0000256" key="6">
    <source>
        <dbReference type="ARBA" id="ARBA00023136"/>
    </source>
</evidence>
<evidence type="ECO:0000256" key="8">
    <source>
        <dbReference type="SAM" id="Phobius"/>
    </source>
</evidence>
<reference evidence="10 11" key="1">
    <citation type="submission" date="2016-12" db="EMBL/GenBank/DDBJ databases">
        <title>The genomes of Aspergillus section Nigri reveals drivers in fungal speciation.</title>
        <authorList>
            <consortium name="DOE Joint Genome Institute"/>
            <person name="Vesth T.C."/>
            <person name="Nybo J."/>
            <person name="Theobald S."/>
            <person name="Brandl J."/>
            <person name="Frisvad J.C."/>
            <person name="Nielsen K.F."/>
            <person name="Lyhne E.K."/>
            <person name="Kogle M.E."/>
            <person name="Kuo A."/>
            <person name="Riley R."/>
            <person name="Clum A."/>
            <person name="Nolan M."/>
            <person name="Lipzen A."/>
            <person name="Salamov A."/>
            <person name="Henrissat B."/>
            <person name="Wiebenga A."/>
            <person name="De Vries R.P."/>
            <person name="Grigoriev I.V."/>
            <person name="Mortensen U.H."/>
            <person name="Andersen M.R."/>
            <person name="Baker S.E."/>
        </authorList>
    </citation>
    <scope>NUCLEOTIDE SEQUENCE [LARGE SCALE GENOMIC DNA]</scope>
    <source>
        <strain evidence="10 11">IBT 23096</strain>
    </source>
</reference>
<evidence type="ECO:0000256" key="3">
    <source>
        <dbReference type="ARBA" id="ARBA00022448"/>
    </source>
</evidence>
<evidence type="ECO:0000256" key="2">
    <source>
        <dbReference type="ARBA" id="ARBA00010992"/>
    </source>
</evidence>
<feature type="transmembrane region" description="Helical" evidence="8">
    <location>
        <begin position="184"/>
        <end position="205"/>
    </location>
</feature>
<dbReference type="Pfam" id="PF00083">
    <property type="entry name" value="Sugar_tr"/>
    <property type="match status" value="1"/>
</dbReference>
<keyword evidence="4 8" id="KW-0812">Transmembrane</keyword>
<sequence length="494" mass="55023">MKLPRFLSYFNKRLALACSLIAISSFNYGFDNQGFATTQAMDAFDRRFGKFDPDTQAYSLDPSWLSIFNSVNYAGFAVGVFIGSTVSSRFGRRWCMFSMSAYALITATITVTSKNREQIMAARILNYVYVGMELAVVPAFQSEIVPAPVRGLIVGTYQLSIILGGLIINCICRGTSEIQDDRAWRIPLGLFYIVPSIILSLIWFIPESPRWLLQHDRADEAKASLQRLREGCFTPQEIDSEFQELQTVLDREVEQGRWTEMFKGVNLKRTMLVIMVNFFQQATGQAFSSQYGTVYIKQLGTINPFDMTVVTACVNLISMIAALSLSDRIGRRPMLLTSSAVMAAGMLTMGGLGIPDPVTDQYKKAIIGMYVVLALGFSLGWGPQAYVVSTELPALRLRDMTLQLGFITNVAMNFVVNFIIPYLVDEEYAGLNSKVGFIFGSLCLCAFVCVFFFVPECRGKTLEQIDVMFDVGVQLRKFAGTLLSPSVTETHQVS</sequence>
<dbReference type="OrthoDB" id="6612291at2759"/>
<evidence type="ECO:0000256" key="7">
    <source>
        <dbReference type="RuleBase" id="RU003346"/>
    </source>
</evidence>
<dbReference type="GO" id="GO:0005351">
    <property type="term" value="F:carbohydrate:proton symporter activity"/>
    <property type="evidence" value="ECO:0007669"/>
    <property type="project" value="TreeGrafter"/>
</dbReference>
<dbReference type="InterPro" id="IPR020846">
    <property type="entry name" value="MFS_dom"/>
</dbReference>
<evidence type="ECO:0000313" key="11">
    <source>
        <dbReference type="Proteomes" id="UP000234275"/>
    </source>
</evidence>
<evidence type="ECO:0000256" key="4">
    <source>
        <dbReference type="ARBA" id="ARBA00022692"/>
    </source>
</evidence>
<feature type="transmembrane region" description="Helical" evidence="8">
    <location>
        <begin position="124"/>
        <end position="140"/>
    </location>
</feature>
<dbReference type="GO" id="GO:0016020">
    <property type="term" value="C:membrane"/>
    <property type="evidence" value="ECO:0007669"/>
    <property type="project" value="UniProtKB-SubCell"/>
</dbReference>
<dbReference type="PANTHER" id="PTHR48022:SF10">
    <property type="entry name" value="MAJOR FACILITATOR SUPERFAMILY (MFS) PROFILE DOMAIN-CONTAINING PROTEIN"/>
    <property type="match status" value="1"/>
</dbReference>
<evidence type="ECO:0000256" key="5">
    <source>
        <dbReference type="ARBA" id="ARBA00022989"/>
    </source>
</evidence>
<dbReference type="InterPro" id="IPR036259">
    <property type="entry name" value="MFS_trans_sf"/>
</dbReference>
<accession>A0A2I2FS05</accession>
<keyword evidence="6 8" id="KW-0472">Membrane</keyword>
<dbReference type="FunFam" id="1.20.1250.20:FF:000078">
    <property type="entry name" value="MFS maltose transporter, putative"/>
    <property type="match status" value="1"/>
</dbReference>
<comment type="caution">
    <text evidence="10">The sequence shown here is derived from an EMBL/GenBank/DDBJ whole genome shotgun (WGS) entry which is preliminary data.</text>
</comment>
<dbReference type="PANTHER" id="PTHR48022">
    <property type="entry name" value="PLASTIDIC GLUCOSE TRANSPORTER 4"/>
    <property type="match status" value="1"/>
</dbReference>
<dbReference type="RefSeq" id="XP_024698720.1">
    <property type="nucleotide sequence ID" value="XM_024851185.1"/>
</dbReference>
<evidence type="ECO:0000259" key="9">
    <source>
        <dbReference type="PROSITE" id="PS50850"/>
    </source>
</evidence>
<feature type="transmembrane region" description="Helical" evidence="8">
    <location>
        <begin position="307"/>
        <end position="326"/>
    </location>
</feature>
<dbReference type="SUPFAM" id="SSF103473">
    <property type="entry name" value="MFS general substrate transporter"/>
    <property type="match status" value="1"/>
</dbReference>
<feature type="transmembrane region" description="Helical" evidence="8">
    <location>
        <begin position="435"/>
        <end position="454"/>
    </location>
</feature>
<dbReference type="Proteomes" id="UP000234275">
    <property type="component" value="Unassembled WGS sequence"/>
</dbReference>
<feature type="domain" description="Major facilitator superfamily (MFS) profile" evidence="9">
    <location>
        <begin position="17"/>
        <end position="458"/>
    </location>
</feature>
<keyword evidence="10" id="KW-0762">Sugar transport</keyword>